<dbReference type="Proteomes" id="UP000198558">
    <property type="component" value="Unassembled WGS sequence"/>
</dbReference>
<gene>
    <name evidence="8" type="ORF">SAMN04489758_11620</name>
</gene>
<dbReference type="NCBIfam" id="TIGR01899">
    <property type="entry name" value="cas_TM1807_csm5"/>
    <property type="match status" value="1"/>
</dbReference>
<dbReference type="EMBL" id="FOIN01000016">
    <property type="protein sequence ID" value="SET52271.1"/>
    <property type="molecule type" value="Genomic_DNA"/>
</dbReference>
<dbReference type="AlphaFoldDB" id="A0A1I0F2L8"/>
<evidence type="ECO:0000256" key="5">
    <source>
        <dbReference type="ARBA" id="ARBA00023118"/>
    </source>
</evidence>
<proteinExistence type="inferred from homology"/>
<name>A0A1I0F2L8_9FIRM</name>
<evidence type="ECO:0000256" key="4">
    <source>
        <dbReference type="ARBA" id="ARBA00022884"/>
    </source>
</evidence>
<evidence type="ECO:0000256" key="6">
    <source>
        <dbReference type="ARBA" id="ARBA00031720"/>
    </source>
</evidence>
<dbReference type="OrthoDB" id="24360at2"/>
<evidence type="ECO:0000313" key="9">
    <source>
        <dbReference type="Proteomes" id="UP000198558"/>
    </source>
</evidence>
<sequence length="397" mass="47539">MELDLHYEDDIKTKITIISPVHIGTGETKLSFEYIKKNNVMYNYNLQQLFSCIPDKVLLDYRFLSSLYNSSNGSKRDELNKVLRNHIDYTKSTPQYQLRADFEDDQIKNVAVQVKSLNKPYIPGSSLKGAVMNAIYYDFIRNHFNSFCKYIKNEVKKNNRLKGKCNIDDFLLDYYQFECSRSDFVEFINLFASCFMFADVFFDNLVLVHAERNKVYIDKKSVNIPIFDFECIDANQEFTGNIIKIDSRKRNCLKEKYQNFKFCDDLIEYISINKIIKVCRNYFKEIIGEEKEMEDVNNYYNMSCIKQMYEEVIPNSFYMRIGRNTNYFFKTISYLIKKNNYKLYEDYFYKVFSLKDKPKNNKNSFYTKPDLMPATRTFYTDDYYDYYPGVIKIEFIK</sequence>
<dbReference type="RefSeq" id="WP_092354012.1">
    <property type="nucleotide sequence ID" value="NZ_FOIN01000016.1"/>
</dbReference>
<reference evidence="9" key="1">
    <citation type="submission" date="2016-10" db="EMBL/GenBank/DDBJ databases">
        <authorList>
            <person name="Varghese N."/>
            <person name="Submissions S."/>
        </authorList>
    </citation>
    <scope>NUCLEOTIDE SEQUENCE [LARGE SCALE GENOMIC DNA]</scope>
    <source>
        <strain evidence="9">DSM 1551</strain>
    </source>
</reference>
<keyword evidence="9" id="KW-1185">Reference proteome</keyword>
<feature type="domain" description="CRISPR type III-associated protein" evidence="7">
    <location>
        <begin position="14"/>
        <end position="235"/>
    </location>
</feature>
<dbReference type="InterPro" id="IPR010173">
    <property type="entry name" value="CRISPR-assoc_Csm5"/>
</dbReference>
<evidence type="ECO:0000256" key="2">
    <source>
        <dbReference type="ARBA" id="ARBA00006680"/>
    </source>
</evidence>
<comment type="similarity">
    <text evidence="2">Belongs to the CRISPR-associated Csm5 family.</text>
</comment>
<dbReference type="InterPro" id="IPR005537">
    <property type="entry name" value="RAMP_III_fam"/>
</dbReference>
<dbReference type="Pfam" id="PF03787">
    <property type="entry name" value="RAMPs"/>
    <property type="match status" value="1"/>
</dbReference>
<evidence type="ECO:0000313" key="8">
    <source>
        <dbReference type="EMBL" id="SET52271.1"/>
    </source>
</evidence>
<organism evidence="8 9">
    <name type="scientific">Thomasclavelia cocleata</name>
    <dbReference type="NCBI Taxonomy" id="69824"/>
    <lineage>
        <taxon>Bacteria</taxon>
        <taxon>Bacillati</taxon>
        <taxon>Bacillota</taxon>
        <taxon>Erysipelotrichia</taxon>
        <taxon>Erysipelotrichales</taxon>
        <taxon>Coprobacillaceae</taxon>
        <taxon>Thomasclavelia</taxon>
    </lineage>
</organism>
<dbReference type="GO" id="GO:0003723">
    <property type="term" value="F:RNA binding"/>
    <property type="evidence" value="ECO:0007669"/>
    <property type="project" value="UniProtKB-KW"/>
</dbReference>
<dbReference type="PANTHER" id="PTHR38007">
    <property type="entry name" value="CRISPR SYSTEM CMS PROTEIN CSM5"/>
    <property type="match status" value="1"/>
</dbReference>
<accession>A0A1I0F2L8</accession>
<keyword evidence="4" id="KW-0694">RNA-binding</keyword>
<keyword evidence="5" id="KW-0051">Antiviral defense</keyword>
<evidence type="ECO:0000256" key="3">
    <source>
        <dbReference type="ARBA" id="ARBA00016113"/>
    </source>
</evidence>
<dbReference type="GO" id="GO:0051607">
    <property type="term" value="P:defense response to virus"/>
    <property type="evidence" value="ECO:0007669"/>
    <property type="project" value="UniProtKB-KW"/>
</dbReference>
<dbReference type="PANTHER" id="PTHR38007:SF1">
    <property type="entry name" value="CRISPR SYSTEM CMS PROTEIN CSM5"/>
    <property type="match status" value="1"/>
</dbReference>
<comment type="function">
    <text evidence="1">This subunit might be involved in maturation of a crRNA intermediate to its mature form.</text>
</comment>
<evidence type="ECO:0000259" key="7">
    <source>
        <dbReference type="Pfam" id="PF03787"/>
    </source>
</evidence>
<evidence type="ECO:0000256" key="1">
    <source>
        <dbReference type="ARBA" id="ARBA00003088"/>
    </source>
</evidence>
<dbReference type="GeneID" id="78288474"/>
<protein>
    <recommendedName>
        <fullName evidence="3">CRISPR system Cms protein Csm5</fullName>
    </recommendedName>
    <alternativeName>
        <fullName evidence="6">CRISPR type III A-associated protein Csm5</fullName>
    </alternativeName>
</protein>